<evidence type="ECO:0000313" key="4">
    <source>
        <dbReference type="Proteomes" id="UP000001072"/>
    </source>
</evidence>
<dbReference type="HOGENOM" id="CLU_373003_0_0_1"/>
<dbReference type="OrthoDB" id="1751210at2759"/>
<feature type="compositionally biased region" description="Low complexity" evidence="1">
    <location>
        <begin position="39"/>
        <end position="56"/>
    </location>
</feature>
<dbReference type="PANTHER" id="PTHR39463:SF1">
    <property type="entry name" value="MEDUSA"/>
    <property type="match status" value="1"/>
</dbReference>
<sequence>MISNTEPLLAVVQNHAASFTDTPELTADLSPFSTLSEPTSPSQRLSLQSLSLSTPRKNAPDKPIYCNSVQLIDWGPRSGIAGTNVKLELLHFTPLPKTFIEATISLKSDTLQKYVAADLISPNLSITQHAVTVTFTIPQIPLSSEAHHFFVSLCLEYQEHSDLSRQTIYVGVGEYVYLDKGPASPSETTLRPLPLRDVSSFADNQPSHLSTDPQIFDQEQSTNNESFRSQTYPREDSSYPREPASARSKPTPSTPAFGVPSLWGSDGSTLPNHTLMHSPWATASVPNSCVSQPFAPNGSKVSEYETFDQENRRMSFDINRMYYESASDREFEPNIVALTSVSRVGRCSRSKSHSDSRPMRMPDYEAPQLHSYARREENRLILRIEGALSDIMCGWTNEETRCGRRLVQFSRKLQGSVLTVYFQAVPSHKSEPDNRNGVVSCIYRDDPDGCFITSVDMISLIESLVGTNFPTAEKNRIRRNLQGFKPITVTKSKPDSEAFFKRIMSFQNPKPRNIEKDIKVFAWGSLESALAKVLGKYTCISDGPDDPRAIINFEFQSPSRDSLRYTAEPTSAYSLFPSLRESPMVKTDPTIGPSGRPTRSHSSGAINLSTAATSHTNWRPDNEGSLPDQNVIEKSLDFAYALPWQFAAQSDSPNSCSSFDTMTTIPDRIETGAPLASFVRGHEHISQPPSNPKSNFMIHDRVYSNSSSDARYLDLFEKRAYGLNDLPNPTFSRNIGSGEENNGMT</sequence>
<name>F4SB95_MELLP</name>
<dbReference type="AlphaFoldDB" id="F4SB95"/>
<reference evidence="4" key="1">
    <citation type="journal article" date="2011" name="Proc. Natl. Acad. Sci. U.S.A.">
        <title>Obligate biotrophy features unraveled by the genomic analysis of rust fungi.</title>
        <authorList>
            <person name="Duplessis S."/>
            <person name="Cuomo C.A."/>
            <person name="Lin Y.-C."/>
            <person name="Aerts A."/>
            <person name="Tisserant E."/>
            <person name="Veneault-Fourrey C."/>
            <person name="Joly D.L."/>
            <person name="Hacquard S."/>
            <person name="Amselem J."/>
            <person name="Cantarel B.L."/>
            <person name="Chiu R."/>
            <person name="Coutinho P.M."/>
            <person name="Feau N."/>
            <person name="Field M."/>
            <person name="Frey P."/>
            <person name="Gelhaye E."/>
            <person name="Goldberg J."/>
            <person name="Grabherr M.G."/>
            <person name="Kodira C.D."/>
            <person name="Kohler A."/>
            <person name="Kuees U."/>
            <person name="Lindquist E.A."/>
            <person name="Lucas S.M."/>
            <person name="Mago R."/>
            <person name="Mauceli E."/>
            <person name="Morin E."/>
            <person name="Murat C."/>
            <person name="Pangilinan J.L."/>
            <person name="Park R."/>
            <person name="Pearson M."/>
            <person name="Quesneville H."/>
            <person name="Rouhier N."/>
            <person name="Sakthikumar S."/>
            <person name="Salamov A.A."/>
            <person name="Schmutz J."/>
            <person name="Selles B."/>
            <person name="Shapiro H."/>
            <person name="Tanguay P."/>
            <person name="Tuskan G.A."/>
            <person name="Henrissat B."/>
            <person name="Van de Peer Y."/>
            <person name="Rouze P."/>
            <person name="Ellis J.G."/>
            <person name="Dodds P.N."/>
            <person name="Schein J.E."/>
            <person name="Zhong S."/>
            <person name="Hamelin R.C."/>
            <person name="Grigoriev I.V."/>
            <person name="Szabo L.J."/>
            <person name="Martin F."/>
        </authorList>
    </citation>
    <scope>NUCLEOTIDE SEQUENCE [LARGE SCALE GENOMIC DNA]</scope>
    <source>
        <strain evidence="4">98AG31 / pathotype 3-4-7</strain>
    </source>
</reference>
<evidence type="ECO:0000313" key="3">
    <source>
        <dbReference type="EMBL" id="EGF98056.1"/>
    </source>
</evidence>
<evidence type="ECO:0000259" key="2">
    <source>
        <dbReference type="Pfam" id="PF23305"/>
    </source>
</evidence>
<proteinExistence type="predicted"/>
<organism evidence="4">
    <name type="scientific">Melampsora larici-populina (strain 98AG31 / pathotype 3-4-7)</name>
    <name type="common">Poplar leaf rust fungus</name>
    <dbReference type="NCBI Taxonomy" id="747676"/>
    <lineage>
        <taxon>Eukaryota</taxon>
        <taxon>Fungi</taxon>
        <taxon>Dikarya</taxon>
        <taxon>Basidiomycota</taxon>
        <taxon>Pucciniomycotina</taxon>
        <taxon>Pucciniomycetes</taxon>
        <taxon>Pucciniales</taxon>
        <taxon>Melampsoraceae</taxon>
        <taxon>Melampsora</taxon>
    </lineage>
</organism>
<gene>
    <name evidence="3" type="ORF">MELLADRAFT_69585</name>
</gene>
<dbReference type="GO" id="GO:0005634">
    <property type="term" value="C:nucleus"/>
    <property type="evidence" value="ECO:0007669"/>
    <property type="project" value="TreeGrafter"/>
</dbReference>
<dbReference type="eggNOG" id="ENOG502QTDM">
    <property type="taxonomic scope" value="Eukaryota"/>
</dbReference>
<feature type="domain" description="DUF7082" evidence="2">
    <location>
        <begin position="380"/>
        <end position="534"/>
    </location>
</feature>
<dbReference type="InterPro" id="IPR055509">
    <property type="entry name" value="DUF7082"/>
</dbReference>
<feature type="compositionally biased region" description="Polar residues" evidence="1">
    <location>
        <begin position="201"/>
        <end position="232"/>
    </location>
</feature>
<feature type="region of interest" description="Disordered" evidence="1">
    <location>
        <begin position="584"/>
        <end position="604"/>
    </location>
</feature>
<dbReference type="KEGG" id="mlr:MELLADRAFT_69585"/>
<dbReference type="InParanoid" id="F4SB95"/>
<feature type="region of interest" description="Disordered" evidence="1">
    <location>
        <begin position="32"/>
        <end position="59"/>
    </location>
</feature>
<dbReference type="PANTHER" id="PTHR39463">
    <property type="entry name" value="MEDUSA"/>
    <property type="match status" value="1"/>
</dbReference>
<dbReference type="EMBL" id="GL883186">
    <property type="protein sequence ID" value="EGF98056.1"/>
    <property type="molecule type" value="Genomic_DNA"/>
</dbReference>
<protein>
    <recommendedName>
        <fullName evidence="2">DUF7082 domain-containing protein</fullName>
    </recommendedName>
</protein>
<dbReference type="VEuPathDB" id="FungiDB:MELLADRAFT_69585"/>
<keyword evidence="4" id="KW-1185">Reference proteome</keyword>
<feature type="region of interest" description="Disordered" evidence="1">
    <location>
        <begin position="201"/>
        <end position="263"/>
    </location>
</feature>
<accession>F4SB95</accession>
<dbReference type="Proteomes" id="UP000001072">
    <property type="component" value="Unassembled WGS sequence"/>
</dbReference>
<dbReference type="GeneID" id="18931268"/>
<dbReference type="RefSeq" id="XP_007418653.1">
    <property type="nucleotide sequence ID" value="XM_007418591.1"/>
</dbReference>
<evidence type="ECO:0000256" key="1">
    <source>
        <dbReference type="SAM" id="MobiDB-lite"/>
    </source>
</evidence>
<dbReference type="Pfam" id="PF23305">
    <property type="entry name" value="DUF7082"/>
    <property type="match status" value="1"/>
</dbReference>